<gene>
    <name evidence="1" type="ORF">CTOB1V02_LOCUS11910</name>
</gene>
<evidence type="ECO:0000313" key="1">
    <source>
        <dbReference type="EMBL" id="CAD7234092.1"/>
    </source>
</evidence>
<name>A0A7R8ZR76_9CRUS</name>
<dbReference type="AlphaFoldDB" id="A0A7R8ZR76"/>
<dbReference type="EMBL" id="OB667731">
    <property type="protein sequence ID" value="CAD7234092.1"/>
    <property type="molecule type" value="Genomic_DNA"/>
</dbReference>
<protein>
    <submittedName>
        <fullName evidence="1">Uncharacterized protein</fullName>
    </submittedName>
</protein>
<feature type="non-terminal residue" evidence="1">
    <location>
        <position position="83"/>
    </location>
</feature>
<organism evidence="1">
    <name type="scientific">Cyprideis torosa</name>
    <dbReference type="NCBI Taxonomy" id="163714"/>
    <lineage>
        <taxon>Eukaryota</taxon>
        <taxon>Metazoa</taxon>
        <taxon>Ecdysozoa</taxon>
        <taxon>Arthropoda</taxon>
        <taxon>Crustacea</taxon>
        <taxon>Oligostraca</taxon>
        <taxon>Ostracoda</taxon>
        <taxon>Podocopa</taxon>
        <taxon>Podocopida</taxon>
        <taxon>Cytherocopina</taxon>
        <taxon>Cytheroidea</taxon>
        <taxon>Cytherideidae</taxon>
        <taxon>Cyprideis</taxon>
    </lineage>
</organism>
<proteinExistence type="predicted"/>
<accession>A0A7R8ZR76</accession>
<reference evidence="1" key="1">
    <citation type="submission" date="2020-11" db="EMBL/GenBank/DDBJ databases">
        <authorList>
            <person name="Tran Van P."/>
        </authorList>
    </citation>
    <scope>NUCLEOTIDE SEQUENCE</scope>
</reference>
<sequence>MTIRMFRTVLFLCVLGIFVVLAQGKALENNESKDTLELPSLRDVLVNGVPSCSLCLEHAADFLRIKLSSLHVSSLQLLLSSIK</sequence>